<keyword evidence="7" id="KW-1015">Disulfide bond</keyword>
<reference evidence="11" key="2">
    <citation type="submission" date="2025-09" db="UniProtKB">
        <authorList>
            <consortium name="Ensembl"/>
        </authorList>
    </citation>
    <scope>IDENTIFICATION</scope>
</reference>
<dbReference type="InterPro" id="IPR013106">
    <property type="entry name" value="Ig_V-set"/>
</dbReference>
<dbReference type="PROSITE" id="PS50835">
    <property type="entry name" value="IG_LIKE"/>
    <property type="match status" value="2"/>
</dbReference>
<organism evidence="11 12">
    <name type="scientific">Kryptolebias marmoratus</name>
    <name type="common">Mangrove killifish</name>
    <name type="synonym">Rivulus marmoratus</name>
    <dbReference type="NCBI Taxonomy" id="37003"/>
    <lineage>
        <taxon>Eukaryota</taxon>
        <taxon>Metazoa</taxon>
        <taxon>Chordata</taxon>
        <taxon>Craniata</taxon>
        <taxon>Vertebrata</taxon>
        <taxon>Euteleostomi</taxon>
        <taxon>Actinopterygii</taxon>
        <taxon>Neopterygii</taxon>
        <taxon>Teleostei</taxon>
        <taxon>Neoteleostei</taxon>
        <taxon>Acanthomorphata</taxon>
        <taxon>Ovalentaria</taxon>
        <taxon>Atherinomorphae</taxon>
        <taxon>Cyprinodontiformes</taxon>
        <taxon>Rivulidae</taxon>
        <taxon>Kryptolebias</taxon>
    </lineage>
</organism>
<evidence type="ECO:0000256" key="4">
    <source>
        <dbReference type="ARBA" id="ARBA00022889"/>
    </source>
</evidence>
<comment type="subcellular location">
    <subcellularLocation>
        <location evidence="1">Membrane</location>
        <topology evidence="1">Single-pass type I membrane protein</topology>
    </subcellularLocation>
</comment>
<dbReference type="GeneTree" id="ENSGT01150000286924"/>
<dbReference type="AlphaFoldDB" id="A0A3Q3BB04"/>
<proteinExistence type="inferred from homology"/>
<evidence type="ECO:0000313" key="11">
    <source>
        <dbReference type="Ensembl" id="ENSKMAP00000027013.1"/>
    </source>
</evidence>
<evidence type="ECO:0000256" key="9">
    <source>
        <dbReference type="SAM" id="SignalP"/>
    </source>
</evidence>
<dbReference type="InterPro" id="IPR003598">
    <property type="entry name" value="Ig_sub2"/>
</dbReference>
<dbReference type="InterPro" id="IPR013162">
    <property type="entry name" value="CD80_C2-set"/>
</dbReference>
<sequence length="358" mass="38699">LNPLPPLWFSFVLTGSSVWGTTKCQTNNYCVTLHDGTITAEAGLCAVISCSFTAAFTPTHIIWYKCDPLKTKCEDSVFDSNMDNDKVQSGFKGRISLLEPDVSKKNCSIIISDLKESDSGLYQLRVEETNVPTEAFTYTVSRASLSVTGRTDKCTISLSCHLYQPVLESTLTCTAPGLCSGSQPKITWTWRKGGKDSQLTGNITAAKTENLTAVTQRHSSTLTFNLSAEHHGTNITCQVSFEGNTTREETVTLNVNSHRAFNACNGTAIAQEIIGSTTVKEGDLLNLTCRAESFPPSVVTWTNHSVLGIQLYNNTGSATLEISNVTAEASGQYTCTATHLNTTTLAQADVTVICKYNG</sequence>
<dbReference type="InterPro" id="IPR036179">
    <property type="entry name" value="Ig-like_dom_sf"/>
</dbReference>
<dbReference type="GO" id="GO:0005886">
    <property type="term" value="C:plasma membrane"/>
    <property type="evidence" value="ECO:0007669"/>
    <property type="project" value="TreeGrafter"/>
</dbReference>
<dbReference type="Pfam" id="PF13927">
    <property type="entry name" value="Ig_3"/>
    <property type="match status" value="1"/>
</dbReference>
<feature type="domain" description="Ig-like" evidence="10">
    <location>
        <begin position="132"/>
        <end position="252"/>
    </location>
</feature>
<dbReference type="GO" id="GO:0030246">
    <property type="term" value="F:carbohydrate binding"/>
    <property type="evidence" value="ECO:0007669"/>
    <property type="project" value="UniProtKB-KW"/>
</dbReference>
<keyword evidence="6" id="KW-0472">Membrane</keyword>
<dbReference type="Proteomes" id="UP000264800">
    <property type="component" value="Unplaced"/>
</dbReference>
<dbReference type="InterPro" id="IPR013783">
    <property type="entry name" value="Ig-like_fold"/>
</dbReference>
<feature type="chain" id="PRO_5018618312" description="Ig-like domain-containing protein" evidence="9">
    <location>
        <begin position="25"/>
        <end position="358"/>
    </location>
</feature>
<dbReference type="GO" id="GO:0033691">
    <property type="term" value="F:sialic acid binding"/>
    <property type="evidence" value="ECO:0007669"/>
    <property type="project" value="TreeGrafter"/>
</dbReference>
<feature type="domain" description="Ig-like" evidence="10">
    <location>
        <begin position="267"/>
        <end position="351"/>
    </location>
</feature>
<dbReference type="InterPro" id="IPR007110">
    <property type="entry name" value="Ig-like_dom"/>
</dbReference>
<dbReference type="SMART" id="SM00409">
    <property type="entry name" value="IG"/>
    <property type="match status" value="3"/>
</dbReference>
<evidence type="ECO:0000256" key="8">
    <source>
        <dbReference type="ARBA" id="ARBA00038361"/>
    </source>
</evidence>
<evidence type="ECO:0000259" key="10">
    <source>
        <dbReference type="PROSITE" id="PS50835"/>
    </source>
</evidence>
<dbReference type="STRING" id="37003.ENSKMAP00000027013"/>
<dbReference type="SMART" id="SM00408">
    <property type="entry name" value="IGc2"/>
    <property type="match status" value="1"/>
</dbReference>
<keyword evidence="9" id="KW-0732">Signal</keyword>
<evidence type="ECO:0000256" key="2">
    <source>
        <dbReference type="ARBA" id="ARBA00022692"/>
    </source>
</evidence>
<dbReference type="Gene3D" id="2.60.40.10">
    <property type="entry name" value="Immunoglobulins"/>
    <property type="match status" value="3"/>
</dbReference>
<dbReference type="OMA" id="CNIAQKK"/>
<dbReference type="PANTHER" id="PTHR12035">
    <property type="entry name" value="SIALIC ACID BINDING IMMUNOGLOBULIN-LIKE LECTIN"/>
    <property type="match status" value="1"/>
</dbReference>
<dbReference type="SUPFAM" id="SSF48726">
    <property type="entry name" value="Immunoglobulin"/>
    <property type="match status" value="3"/>
</dbReference>
<dbReference type="GO" id="GO:0007155">
    <property type="term" value="P:cell adhesion"/>
    <property type="evidence" value="ECO:0007669"/>
    <property type="project" value="UniProtKB-KW"/>
</dbReference>
<name>A0A3Q3BB04_KRYMA</name>
<evidence type="ECO:0000256" key="1">
    <source>
        <dbReference type="ARBA" id="ARBA00004479"/>
    </source>
</evidence>
<feature type="signal peptide" evidence="9">
    <location>
        <begin position="1"/>
        <end position="24"/>
    </location>
</feature>
<protein>
    <recommendedName>
        <fullName evidence="10">Ig-like domain-containing protein</fullName>
    </recommendedName>
</protein>
<dbReference type="PANTHER" id="PTHR12035:SF128">
    <property type="entry name" value="BRANCHED CHAIN KETO ACID DEHYDROGENASE E1 SUBUNIT BETA,-LIKE-RELATED"/>
    <property type="match status" value="1"/>
</dbReference>
<dbReference type="InterPro" id="IPR003599">
    <property type="entry name" value="Ig_sub"/>
</dbReference>
<dbReference type="Ensembl" id="ENSKMAT00000027352.1">
    <property type="protein sequence ID" value="ENSKMAP00000027013.1"/>
    <property type="gene ID" value="ENSKMAG00000020036.1"/>
</dbReference>
<evidence type="ECO:0000256" key="6">
    <source>
        <dbReference type="ARBA" id="ARBA00023136"/>
    </source>
</evidence>
<evidence type="ECO:0000256" key="3">
    <source>
        <dbReference type="ARBA" id="ARBA00022734"/>
    </source>
</evidence>
<dbReference type="Pfam" id="PF08205">
    <property type="entry name" value="C2-set_2"/>
    <property type="match status" value="1"/>
</dbReference>
<accession>A0A3Q3BB04</accession>
<keyword evidence="3" id="KW-0430">Lectin</keyword>
<dbReference type="Pfam" id="PF07686">
    <property type="entry name" value="V-set"/>
    <property type="match status" value="1"/>
</dbReference>
<keyword evidence="4" id="KW-0130">Cell adhesion</keyword>
<keyword evidence="5" id="KW-1133">Transmembrane helix</keyword>
<dbReference type="InterPro" id="IPR051036">
    <property type="entry name" value="SIGLEC"/>
</dbReference>
<keyword evidence="12" id="KW-1185">Reference proteome</keyword>
<evidence type="ECO:0000256" key="5">
    <source>
        <dbReference type="ARBA" id="ARBA00022989"/>
    </source>
</evidence>
<reference evidence="11" key="1">
    <citation type="submission" date="2025-08" db="UniProtKB">
        <authorList>
            <consortium name="Ensembl"/>
        </authorList>
    </citation>
    <scope>IDENTIFICATION</scope>
</reference>
<keyword evidence="2" id="KW-0812">Transmembrane</keyword>
<comment type="similarity">
    <text evidence="8">Belongs to the immunoglobulin superfamily. SIGLEC (sialic acid binding Ig-like lectin) family.</text>
</comment>
<evidence type="ECO:0000256" key="7">
    <source>
        <dbReference type="ARBA" id="ARBA00023157"/>
    </source>
</evidence>
<evidence type="ECO:0000313" key="12">
    <source>
        <dbReference type="Proteomes" id="UP000264800"/>
    </source>
</evidence>